<comment type="caution">
    <text evidence="2">The sequence shown here is derived from an EMBL/GenBank/DDBJ whole genome shotgun (WGS) entry which is preliminary data.</text>
</comment>
<evidence type="ECO:0000313" key="2">
    <source>
        <dbReference type="EMBL" id="MBR7832802.1"/>
    </source>
</evidence>
<keyword evidence="2" id="KW-0067">ATP-binding</keyword>
<dbReference type="GO" id="GO:0005829">
    <property type="term" value="C:cytosol"/>
    <property type="evidence" value="ECO:0007669"/>
    <property type="project" value="TreeGrafter"/>
</dbReference>
<evidence type="ECO:0000313" key="3">
    <source>
        <dbReference type="Proteomes" id="UP000675781"/>
    </source>
</evidence>
<name>A0A941EJP4_9ACTN</name>
<proteinExistence type="predicted"/>
<accession>A0A941EJP4</accession>
<dbReference type="EMBL" id="JAGSOG010000017">
    <property type="protein sequence ID" value="MBR7832802.1"/>
    <property type="molecule type" value="Genomic_DNA"/>
</dbReference>
<dbReference type="PANTHER" id="PTHR43384">
    <property type="entry name" value="SEPTUM SITE-DETERMINING PROTEIN MIND HOMOLOG, CHLOROPLASTIC-RELATED"/>
    <property type="match status" value="1"/>
</dbReference>
<dbReference type="InterPro" id="IPR050625">
    <property type="entry name" value="ParA/MinD_ATPase"/>
</dbReference>
<dbReference type="GO" id="GO:0016887">
    <property type="term" value="F:ATP hydrolysis activity"/>
    <property type="evidence" value="ECO:0007669"/>
    <property type="project" value="TreeGrafter"/>
</dbReference>
<dbReference type="RefSeq" id="WP_212527328.1">
    <property type="nucleotide sequence ID" value="NZ_JAGSOG010000017.1"/>
</dbReference>
<dbReference type="PANTHER" id="PTHR43384:SF15">
    <property type="entry name" value="ATP-BINDING PROTEIN"/>
    <property type="match status" value="1"/>
</dbReference>
<dbReference type="GO" id="GO:0051782">
    <property type="term" value="P:negative regulation of cell division"/>
    <property type="evidence" value="ECO:0007669"/>
    <property type="project" value="TreeGrafter"/>
</dbReference>
<gene>
    <name evidence="2" type="ORF">KDL01_05990</name>
</gene>
<dbReference type="Proteomes" id="UP000675781">
    <property type="component" value="Unassembled WGS sequence"/>
</dbReference>
<feature type="domain" description="CobQ/CobB/MinD/ParA nucleotide binding" evidence="1">
    <location>
        <begin position="7"/>
        <end position="84"/>
    </location>
</feature>
<dbReference type="SUPFAM" id="SSF52540">
    <property type="entry name" value="P-loop containing nucleoside triphosphate hydrolases"/>
    <property type="match status" value="1"/>
</dbReference>
<keyword evidence="2" id="KW-0547">Nucleotide-binding</keyword>
<dbReference type="Pfam" id="PF01656">
    <property type="entry name" value="CbiA"/>
    <property type="match status" value="1"/>
</dbReference>
<keyword evidence="3" id="KW-1185">Reference proteome</keyword>
<dbReference type="InterPro" id="IPR027417">
    <property type="entry name" value="P-loop_NTPase"/>
</dbReference>
<protein>
    <submittedName>
        <fullName evidence="2">ATP-binding protein</fullName>
    </submittedName>
</protein>
<evidence type="ECO:0000259" key="1">
    <source>
        <dbReference type="Pfam" id="PF01656"/>
    </source>
</evidence>
<sequence length="319" mass="34387">MRIAFVGKGGSGKTTFSALFIRELARLGRPVVAVDADINQHLGNALGLTAHQLDDLAPMSAVLPEIKEYLRGENPRIASAAQMVKTTPPGAGSRLIRFAEASPLEDWCTLALHGELAGVRLMVTGAFAEQDLGVACYHSKVGAAELYLNHLLDGRGEYVVLDMTAGADAFASGLFTRFDVTFLVVEPTCKSVAVYRQYTEYASEYGIPVRVVGNKVADADDEAFLRAEIGDALVGWMGDSRYIRALDRGRRPGFEGFEPAGRALLGRMLAEVDATVRDDARMTSLAHLFHTKNALAWANRAAGTDVTAQIDPEFATPAR</sequence>
<dbReference type="GO" id="GO:0009898">
    <property type="term" value="C:cytoplasmic side of plasma membrane"/>
    <property type="evidence" value="ECO:0007669"/>
    <property type="project" value="TreeGrafter"/>
</dbReference>
<organism evidence="2 3">
    <name type="scientific">Actinospica durhamensis</name>
    <dbReference type="NCBI Taxonomy" id="1508375"/>
    <lineage>
        <taxon>Bacteria</taxon>
        <taxon>Bacillati</taxon>
        <taxon>Actinomycetota</taxon>
        <taxon>Actinomycetes</taxon>
        <taxon>Catenulisporales</taxon>
        <taxon>Actinospicaceae</taxon>
        <taxon>Actinospica</taxon>
    </lineage>
</organism>
<dbReference type="AlphaFoldDB" id="A0A941EJP4"/>
<dbReference type="GO" id="GO:0005524">
    <property type="term" value="F:ATP binding"/>
    <property type="evidence" value="ECO:0007669"/>
    <property type="project" value="UniProtKB-KW"/>
</dbReference>
<dbReference type="Gene3D" id="3.40.50.300">
    <property type="entry name" value="P-loop containing nucleotide triphosphate hydrolases"/>
    <property type="match status" value="1"/>
</dbReference>
<dbReference type="InterPro" id="IPR002586">
    <property type="entry name" value="CobQ/CobB/MinD/ParA_Nub-bd_dom"/>
</dbReference>
<reference evidence="2" key="1">
    <citation type="submission" date="2021-04" db="EMBL/GenBank/DDBJ databases">
        <title>Genome based classification of Actinospica acidithermotolerans sp. nov., an actinobacterium isolated from an Indonesian hot spring.</title>
        <authorList>
            <person name="Kusuma A.B."/>
            <person name="Putra K.E."/>
            <person name="Nafisah S."/>
            <person name="Loh J."/>
            <person name="Nouioui I."/>
            <person name="Goodfellow M."/>
        </authorList>
    </citation>
    <scope>NUCLEOTIDE SEQUENCE</scope>
    <source>
        <strain evidence="2">CSCA 57</strain>
    </source>
</reference>